<dbReference type="GO" id="GO:0019239">
    <property type="term" value="F:deaminase activity"/>
    <property type="evidence" value="ECO:0007669"/>
    <property type="project" value="TreeGrafter"/>
</dbReference>
<comment type="similarity">
    <text evidence="1">Belongs to the RutC family.</text>
</comment>
<protein>
    <submittedName>
        <fullName evidence="2">Uncharacterized protein</fullName>
    </submittedName>
</protein>
<dbReference type="Pfam" id="PF01042">
    <property type="entry name" value="Ribonuc_L-PSP"/>
    <property type="match status" value="1"/>
</dbReference>
<proteinExistence type="inferred from homology"/>
<sequence>MQTISTPNAPAPAGHYSQAIVHQGIVYVAGQLPFDPKDPEALPDNPGDQTRNVLENVRVILEAANSSLSKTLQMTIYVTDIDHWPAVNAAYAEVMGAHRPARAVVPVGNLRPGCILEVQAIAAQEIPEDTGI</sequence>
<dbReference type="PANTHER" id="PTHR11803">
    <property type="entry name" value="2-IMINOBUTANOATE/2-IMINOPROPANOATE DEAMINASE RIDA"/>
    <property type="match status" value="1"/>
</dbReference>
<dbReference type="FunFam" id="3.30.1330.40:FF:000001">
    <property type="entry name" value="L-PSP family endoribonuclease"/>
    <property type="match status" value="1"/>
</dbReference>
<evidence type="ECO:0000313" key="2">
    <source>
        <dbReference type="EMBL" id="SUZ76864.1"/>
    </source>
</evidence>
<dbReference type="InterPro" id="IPR035959">
    <property type="entry name" value="RutC-like_sf"/>
</dbReference>
<dbReference type="GO" id="GO:0005829">
    <property type="term" value="C:cytosol"/>
    <property type="evidence" value="ECO:0007669"/>
    <property type="project" value="TreeGrafter"/>
</dbReference>
<gene>
    <name evidence="2" type="ORF">METZ01_LOCUS29718</name>
</gene>
<dbReference type="AlphaFoldDB" id="A0A381QDA9"/>
<dbReference type="NCBIfam" id="TIGR00004">
    <property type="entry name" value="Rid family detoxifying hydrolase"/>
    <property type="match status" value="1"/>
</dbReference>
<organism evidence="2">
    <name type="scientific">marine metagenome</name>
    <dbReference type="NCBI Taxonomy" id="408172"/>
    <lineage>
        <taxon>unclassified sequences</taxon>
        <taxon>metagenomes</taxon>
        <taxon>ecological metagenomes</taxon>
    </lineage>
</organism>
<dbReference type="InterPro" id="IPR006175">
    <property type="entry name" value="YjgF/YER057c/UK114"/>
</dbReference>
<dbReference type="SUPFAM" id="SSF55298">
    <property type="entry name" value="YjgF-like"/>
    <property type="match status" value="1"/>
</dbReference>
<name>A0A381QDA9_9ZZZZ</name>
<dbReference type="CDD" id="cd00448">
    <property type="entry name" value="YjgF_YER057c_UK114_family"/>
    <property type="match status" value="1"/>
</dbReference>
<accession>A0A381QDA9</accession>
<reference evidence="2" key="1">
    <citation type="submission" date="2018-05" db="EMBL/GenBank/DDBJ databases">
        <authorList>
            <person name="Lanie J.A."/>
            <person name="Ng W.-L."/>
            <person name="Kazmierczak K.M."/>
            <person name="Andrzejewski T.M."/>
            <person name="Davidsen T.M."/>
            <person name="Wayne K.J."/>
            <person name="Tettelin H."/>
            <person name="Glass J.I."/>
            <person name="Rusch D."/>
            <person name="Podicherti R."/>
            <person name="Tsui H.-C.T."/>
            <person name="Winkler M.E."/>
        </authorList>
    </citation>
    <scope>NUCLEOTIDE SEQUENCE</scope>
</reference>
<dbReference type="EMBL" id="UINC01001294">
    <property type="protein sequence ID" value="SUZ76864.1"/>
    <property type="molecule type" value="Genomic_DNA"/>
</dbReference>
<evidence type="ECO:0000256" key="1">
    <source>
        <dbReference type="ARBA" id="ARBA00010552"/>
    </source>
</evidence>
<dbReference type="Gene3D" id="3.30.1330.40">
    <property type="entry name" value="RutC-like"/>
    <property type="match status" value="1"/>
</dbReference>
<dbReference type="PANTHER" id="PTHR11803:SF39">
    <property type="entry name" value="2-IMINOBUTANOATE_2-IMINOPROPANOATE DEAMINASE"/>
    <property type="match status" value="1"/>
</dbReference>
<dbReference type="InterPro" id="IPR006056">
    <property type="entry name" value="RidA"/>
</dbReference>